<dbReference type="Proteomes" id="UP001320843">
    <property type="component" value="Unassembled WGS sequence"/>
</dbReference>
<evidence type="ECO:0000256" key="3">
    <source>
        <dbReference type="ARBA" id="ARBA00022605"/>
    </source>
</evidence>
<dbReference type="CDD" id="cd01065">
    <property type="entry name" value="NAD_bind_Shikimate_DH"/>
    <property type="match status" value="1"/>
</dbReference>
<dbReference type="GO" id="GO:0004764">
    <property type="term" value="F:shikimate 3-dehydrogenase (NADP+) activity"/>
    <property type="evidence" value="ECO:0007669"/>
    <property type="project" value="UniProtKB-EC"/>
</dbReference>
<feature type="binding site" evidence="8">
    <location>
        <begin position="142"/>
        <end position="146"/>
    </location>
    <ligand>
        <name>NADP(+)</name>
        <dbReference type="ChEBI" id="CHEBI:58349"/>
    </ligand>
</feature>
<dbReference type="InterPro" id="IPR041121">
    <property type="entry name" value="SDH_C"/>
</dbReference>
<dbReference type="SUPFAM" id="SSF51735">
    <property type="entry name" value="NAD(P)-binding Rossmann-fold domains"/>
    <property type="match status" value="1"/>
</dbReference>
<dbReference type="EC" id="1.1.1.25" evidence="2 8"/>
<proteinExistence type="inferred from homology"/>
<evidence type="ECO:0000256" key="5">
    <source>
        <dbReference type="ARBA" id="ARBA00023002"/>
    </source>
</evidence>
<keyword evidence="3 8" id="KW-0028">Amino-acid biosynthesis</keyword>
<dbReference type="Gene3D" id="3.40.50.10860">
    <property type="entry name" value="Leucine Dehydrogenase, chain A, domain 1"/>
    <property type="match status" value="1"/>
</dbReference>
<name>A0ABT3E1U1_9XANT</name>
<organism evidence="12 13">
    <name type="scientific">Xanthomonas sacchari</name>
    <dbReference type="NCBI Taxonomy" id="56458"/>
    <lineage>
        <taxon>Bacteria</taxon>
        <taxon>Pseudomonadati</taxon>
        <taxon>Pseudomonadota</taxon>
        <taxon>Gammaproteobacteria</taxon>
        <taxon>Lysobacterales</taxon>
        <taxon>Lysobacteraceae</taxon>
        <taxon>Xanthomonas</taxon>
    </lineage>
</organism>
<comment type="catalytic activity">
    <reaction evidence="7 8">
        <text>shikimate + NADP(+) = 3-dehydroshikimate + NADPH + H(+)</text>
        <dbReference type="Rhea" id="RHEA:17737"/>
        <dbReference type="ChEBI" id="CHEBI:15378"/>
        <dbReference type="ChEBI" id="CHEBI:16630"/>
        <dbReference type="ChEBI" id="CHEBI:36208"/>
        <dbReference type="ChEBI" id="CHEBI:57783"/>
        <dbReference type="ChEBI" id="CHEBI:58349"/>
        <dbReference type="EC" id="1.1.1.25"/>
    </reaction>
</comment>
<feature type="binding site" evidence="8">
    <location>
        <position position="256"/>
    </location>
    <ligand>
        <name>NADP(+)</name>
        <dbReference type="ChEBI" id="CHEBI:58349"/>
    </ligand>
</feature>
<evidence type="ECO:0000259" key="11">
    <source>
        <dbReference type="Pfam" id="PF18317"/>
    </source>
</evidence>
<evidence type="ECO:0000256" key="7">
    <source>
        <dbReference type="ARBA" id="ARBA00049442"/>
    </source>
</evidence>
<feature type="domain" description="Shikimate dehydrogenase substrate binding N-terminal" evidence="10">
    <location>
        <begin position="22"/>
        <end position="104"/>
    </location>
</feature>
<dbReference type="InterPro" id="IPR011342">
    <property type="entry name" value="Shikimate_DH"/>
</dbReference>
<dbReference type="Gene3D" id="3.40.50.720">
    <property type="entry name" value="NAD(P)-binding Rossmann-like Domain"/>
    <property type="match status" value="1"/>
</dbReference>
<evidence type="ECO:0000259" key="10">
    <source>
        <dbReference type="Pfam" id="PF08501"/>
    </source>
</evidence>
<dbReference type="NCBIfam" id="NF001310">
    <property type="entry name" value="PRK00258.1-2"/>
    <property type="match status" value="1"/>
</dbReference>
<comment type="pathway">
    <text evidence="1 8">Metabolic intermediate biosynthesis; chorismate biosynthesis; chorismate from D-erythrose 4-phosphate and phosphoenolpyruvate: step 4/7.</text>
</comment>
<feature type="binding site" evidence="8">
    <location>
        <position position="102"/>
    </location>
    <ligand>
        <name>shikimate</name>
        <dbReference type="ChEBI" id="CHEBI:36208"/>
    </ligand>
</feature>
<dbReference type="SUPFAM" id="SSF53223">
    <property type="entry name" value="Aminoacid dehydrogenase-like, N-terminal domain"/>
    <property type="match status" value="1"/>
</dbReference>
<comment type="caution">
    <text evidence="8">Lacks conserved residue(s) required for the propagation of feature annotation.</text>
</comment>
<keyword evidence="5 8" id="KW-0560">Oxidoreductase</keyword>
<dbReference type="PANTHER" id="PTHR21089:SF1">
    <property type="entry name" value="BIFUNCTIONAL 3-DEHYDROQUINATE DEHYDRATASE_SHIKIMATE DEHYDROGENASE, CHLOROPLASTIC"/>
    <property type="match status" value="1"/>
</dbReference>
<feature type="binding site" evidence="8">
    <location>
        <begin position="30"/>
        <end position="32"/>
    </location>
    <ligand>
        <name>shikimate</name>
        <dbReference type="ChEBI" id="CHEBI:36208"/>
    </ligand>
</feature>
<dbReference type="Pfam" id="PF08501">
    <property type="entry name" value="Shikimate_dh_N"/>
    <property type="match status" value="1"/>
</dbReference>
<comment type="similarity">
    <text evidence="8">Belongs to the shikimate dehydrogenase family.</text>
</comment>
<dbReference type="Pfam" id="PF01488">
    <property type="entry name" value="Shikimate_DH"/>
    <property type="match status" value="1"/>
</dbReference>
<dbReference type="HAMAP" id="MF_00222">
    <property type="entry name" value="Shikimate_DH_AroE"/>
    <property type="match status" value="1"/>
</dbReference>
<dbReference type="InterPro" id="IPR006151">
    <property type="entry name" value="Shikm_DH/Glu-tRNA_Rdtase"/>
</dbReference>
<evidence type="ECO:0000256" key="8">
    <source>
        <dbReference type="HAMAP-Rule" id="MF_00222"/>
    </source>
</evidence>
<evidence type="ECO:0000256" key="2">
    <source>
        <dbReference type="ARBA" id="ARBA00012962"/>
    </source>
</evidence>
<evidence type="ECO:0000259" key="9">
    <source>
        <dbReference type="Pfam" id="PF01488"/>
    </source>
</evidence>
<comment type="subunit">
    <text evidence="8">Homodimer.</text>
</comment>
<dbReference type="NCBIfam" id="TIGR00507">
    <property type="entry name" value="aroE"/>
    <property type="match status" value="1"/>
</dbReference>
<feature type="binding site" evidence="8">
    <location>
        <position position="232"/>
    </location>
    <ligand>
        <name>NADP(+)</name>
        <dbReference type="ChEBI" id="CHEBI:58349"/>
    </ligand>
</feature>
<dbReference type="PANTHER" id="PTHR21089">
    <property type="entry name" value="SHIKIMATE DEHYDROGENASE"/>
    <property type="match status" value="1"/>
</dbReference>
<evidence type="ECO:0000256" key="6">
    <source>
        <dbReference type="ARBA" id="ARBA00023141"/>
    </source>
</evidence>
<keyword evidence="4 8" id="KW-0521">NADP</keyword>
<dbReference type="EMBL" id="JANFWR010000050">
    <property type="protein sequence ID" value="MCW0401519.1"/>
    <property type="molecule type" value="Genomic_DNA"/>
</dbReference>
<gene>
    <name evidence="8" type="primary">aroE</name>
    <name evidence="12" type="ORF">NB700_004075</name>
</gene>
<evidence type="ECO:0000256" key="4">
    <source>
        <dbReference type="ARBA" id="ARBA00022857"/>
    </source>
</evidence>
<dbReference type="InterPro" id="IPR046346">
    <property type="entry name" value="Aminoacid_DH-like_N_sf"/>
</dbReference>
<feature type="binding site" evidence="8">
    <location>
        <position position="263"/>
    </location>
    <ligand>
        <name>shikimate</name>
        <dbReference type="ChEBI" id="CHEBI:36208"/>
    </ligand>
</feature>
<evidence type="ECO:0000313" key="13">
    <source>
        <dbReference type="Proteomes" id="UP001320843"/>
    </source>
</evidence>
<feature type="domain" description="Quinate/shikimate 5-dehydrogenase/glutamyl-tRNA reductase" evidence="9">
    <location>
        <begin position="132"/>
        <end position="206"/>
    </location>
</feature>
<keyword evidence="6 8" id="KW-0057">Aromatic amino acid biosynthesis</keyword>
<keyword evidence="13" id="KW-1185">Reference proteome</keyword>
<comment type="function">
    <text evidence="8">Involved in the biosynthesis of the chorismate, which leads to the biosynthesis of aromatic amino acids. Catalyzes the reversible NADPH linked reduction of 3-dehydroshikimate (DHSA) to yield shikimate (SA).</text>
</comment>
<dbReference type="InterPro" id="IPR022893">
    <property type="entry name" value="Shikimate_DH_fam"/>
</dbReference>
<feature type="binding site" evidence="8">
    <location>
        <position position="117"/>
    </location>
    <ligand>
        <name>shikimate</name>
        <dbReference type="ChEBI" id="CHEBI:36208"/>
    </ligand>
</feature>
<comment type="caution">
    <text evidence="12">The sequence shown here is derived from an EMBL/GenBank/DDBJ whole genome shotgun (WGS) entry which is preliminary data.</text>
</comment>
<dbReference type="InterPro" id="IPR036291">
    <property type="entry name" value="NAD(P)-bd_dom_sf"/>
</dbReference>
<feature type="active site" description="Proton acceptor" evidence="8">
    <location>
        <position position="81"/>
    </location>
</feature>
<evidence type="ECO:0000313" key="12">
    <source>
        <dbReference type="EMBL" id="MCW0401519.1"/>
    </source>
</evidence>
<reference evidence="12 13" key="1">
    <citation type="submission" date="2022-06" db="EMBL/GenBank/DDBJ databases">
        <title>Dynamics of rice microbiomes reveals core vertical transmitted seed endophytes.</title>
        <authorList>
            <person name="Liao K."/>
            <person name="Zhang X."/>
        </authorList>
    </citation>
    <scope>NUCLEOTIDE SEQUENCE [LARGE SCALE GENOMIC DNA]</scope>
    <source>
        <strain evidence="12 13">YT10-10-1</strain>
    </source>
</reference>
<dbReference type="Pfam" id="PF18317">
    <property type="entry name" value="SDH_C"/>
    <property type="match status" value="1"/>
</dbReference>
<accession>A0ABT3E1U1</accession>
<sequence>MECRRQSKTTNERSMPNSRFAVFGHPVAHSLSPHIHAAFAKQTGIALQYEAIDVQADGFAAALAAFAAAGGVGANVTLPLKEAAFAHSVVHSARAQSAGAVNTLSFRDGQWHGDNTDGAGLVRDLTGRNGLDLRGRRALLLGAGGAARGVAPALLEAGVQQLVVVNRAPERADALVDALGEPARAISRYWEDLRELGDFELIVNATTIGRDPAASFTLPLSLINSMTLAVDLNYGEVAIAFLAWARAAHCRDTVDGLGMLVEQAAESFEAWHGVRPDTDPVYAALRERDAVLVSAD</sequence>
<feature type="domain" description="SDH C-terminal" evidence="11">
    <location>
        <begin position="256"/>
        <end position="286"/>
    </location>
</feature>
<protein>
    <recommendedName>
        <fullName evidence="2 8">Shikimate dehydrogenase (NADP(+))</fullName>
        <shortName evidence="8">SDH</shortName>
        <ecNumber evidence="2 8">1.1.1.25</ecNumber>
    </recommendedName>
</protein>
<feature type="binding site" evidence="8">
    <location>
        <position position="234"/>
    </location>
    <ligand>
        <name>shikimate</name>
        <dbReference type="ChEBI" id="CHEBI:36208"/>
    </ligand>
</feature>
<feature type="binding site" evidence="8">
    <location>
        <position position="77"/>
    </location>
    <ligand>
        <name>shikimate</name>
        <dbReference type="ChEBI" id="CHEBI:36208"/>
    </ligand>
</feature>
<dbReference type="InterPro" id="IPR013708">
    <property type="entry name" value="Shikimate_DH-bd_N"/>
</dbReference>
<evidence type="ECO:0000256" key="1">
    <source>
        <dbReference type="ARBA" id="ARBA00004871"/>
    </source>
</evidence>